<dbReference type="Proteomes" id="UP001495910">
    <property type="component" value="Unassembled WGS sequence"/>
</dbReference>
<evidence type="ECO:0000313" key="1">
    <source>
        <dbReference type="EMBL" id="MEM4990073.1"/>
    </source>
</evidence>
<sequence>MQKTNALLSKAHPDGLCKGGIEDLSSNAGRQPEAGYKHPTATGENILVIGEIAIRDRHRMA</sequence>
<comment type="caution">
    <text evidence="1">The sequence shown here is derived from an EMBL/GenBank/DDBJ whole genome shotgun (WGS) entry which is preliminary data.</text>
</comment>
<reference evidence="1 2" key="1">
    <citation type="submission" date="2024-02" db="EMBL/GenBank/DDBJ databases">
        <title>Draft genome sequence of Collimonas sp. strain H4R21, an effective mineral-weathering bacterial strain isolated from the beech rhizosphere.</title>
        <authorList>
            <person name="Morin E."/>
            <person name="Uroz S."/>
            <person name="Leveau J.H.J."/>
            <person name="Kumar R."/>
            <person name="Rey M.W."/>
            <person name="Pham J."/>
        </authorList>
    </citation>
    <scope>NUCLEOTIDE SEQUENCE [LARGE SCALE GENOMIC DNA]</scope>
    <source>
        <strain evidence="1 2">H4R21</strain>
    </source>
</reference>
<gene>
    <name evidence="1" type="ORF">V8G57_21975</name>
</gene>
<name>A0ABU9Q1F2_9BURK</name>
<protein>
    <submittedName>
        <fullName evidence="1">Uncharacterized protein</fullName>
    </submittedName>
</protein>
<accession>A0ABU9Q1F2</accession>
<organism evidence="1 2">
    <name type="scientific">Collimonas rhizosphaerae</name>
    <dbReference type="NCBI Taxonomy" id="3126357"/>
    <lineage>
        <taxon>Bacteria</taxon>
        <taxon>Pseudomonadati</taxon>
        <taxon>Pseudomonadota</taxon>
        <taxon>Betaproteobacteria</taxon>
        <taxon>Burkholderiales</taxon>
        <taxon>Oxalobacteraceae</taxon>
        <taxon>Collimonas</taxon>
    </lineage>
</organism>
<proteinExistence type="predicted"/>
<dbReference type="RefSeq" id="WP_342831207.1">
    <property type="nucleotide sequence ID" value="NZ_JBANDC010000019.1"/>
</dbReference>
<keyword evidence="2" id="KW-1185">Reference proteome</keyword>
<evidence type="ECO:0000313" key="2">
    <source>
        <dbReference type="Proteomes" id="UP001495910"/>
    </source>
</evidence>
<dbReference type="EMBL" id="JBANDC010000019">
    <property type="protein sequence ID" value="MEM4990073.1"/>
    <property type="molecule type" value="Genomic_DNA"/>
</dbReference>